<evidence type="ECO:0000256" key="1">
    <source>
        <dbReference type="SAM" id="Phobius"/>
    </source>
</evidence>
<accession>A0ABQ1PSR0</accession>
<evidence type="ECO:0000313" key="3">
    <source>
        <dbReference type="Proteomes" id="UP000619534"/>
    </source>
</evidence>
<keyword evidence="1" id="KW-0472">Membrane</keyword>
<keyword evidence="1" id="KW-1133">Transmembrane helix</keyword>
<proteinExistence type="predicted"/>
<feature type="transmembrane region" description="Helical" evidence="1">
    <location>
        <begin position="57"/>
        <end position="76"/>
    </location>
</feature>
<comment type="caution">
    <text evidence="2">The sequence shown here is derived from an EMBL/GenBank/DDBJ whole genome shotgun (WGS) entry which is preliminary data.</text>
</comment>
<protein>
    <submittedName>
        <fullName evidence="2">Uncharacterized protein</fullName>
    </submittedName>
</protein>
<sequence length="92" mass="10410">MGASSPYGNGCREERSTFQLQREKGTEEIFITGNHPIAENIRYGVFYEREFNIKKELFLSLFKGSAAIVCFVHINFLGGINMERGAVIDQNC</sequence>
<evidence type="ECO:0000313" key="2">
    <source>
        <dbReference type="EMBL" id="GGD02553.1"/>
    </source>
</evidence>
<keyword evidence="1" id="KW-0812">Transmembrane</keyword>
<name>A0ABQ1PSR0_9BACI</name>
<dbReference type="Proteomes" id="UP000619534">
    <property type="component" value="Unassembled WGS sequence"/>
</dbReference>
<dbReference type="EMBL" id="BMCJ01000009">
    <property type="protein sequence ID" value="GGD02553.1"/>
    <property type="molecule type" value="Genomic_DNA"/>
</dbReference>
<gene>
    <name evidence="2" type="ORF">GCM10007216_36620</name>
</gene>
<reference evidence="3" key="1">
    <citation type="journal article" date="2019" name="Int. J. Syst. Evol. Microbiol.">
        <title>The Global Catalogue of Microorganisms (GCM) 10K type strain sequencing project: providing services to taxonomists for standard genome sequencing and annotation.</title>
        <authorList>
            <consortium name="The Broad Institute Genomics Platform"/>
            <consortium name="The Broad Institute Genome Sequencing Center for Infectious Disease"/>
            <person name="Wu L."/>
            <person name="Ma J."/>
        </authorList>
    </citation>
    <scope>NUCLEOTIDE SEQUENCE [LARGE SCALE GENOMIC DNA]</scope>
    <source>
        <strain evidence="3">CCM 7282</strain>
    </source>
</reference>
<keyword evidence="3" id="KW-1185">Reference proteome</keyword>
<organism evidence="2 3">
    <name type="scientific">Thalassobacillus devorans</name>
    <dbReference type="NCBI Taxonomy" id="279813"/>
    <lineage>
        <taxon>Bacteria</taxon>
        <taxon>Bacillati</taxon>
        <taxon>Bacillota</taxon>
        <taxon>Bacilli</taxon>
        <taxon>Bacillales</taxon>
        <taxon>Bacillaceae</taxon>
        <taxon>Thalassobacillus</taxon>
    </lineage>
</organism>